<dbReference type="PANTHER" id="PTHR16059">
    <property type="entry name" value="ANTHRAX TOXIN RECEPTOR"/>
    <property type="match status" value="1"/>
</dbReference>
<organism evidence="6 7">
    <name type="scientific">Porites evermanni</name>
    <dbReference type="NCBI Taxonomy" id="104178"/>
    <lineage>
        <taxon>Eukaryota</taxon>
        <taxon>Metazoa</taxon>
        <taxon>Cnidaria</taxon>
        <taxon>Anthozoa</taxon>
        <taxon>Hexacorallia</taxon>
        <taxon>Scleractinia</taxon>
        <taxon>Fungiina</taxon>
        <taxon>Poritidae</taxon>
        <taxon>Porites</taxon>
    </lineage>
</organism>
<proteinExistence type="predicted"/>
<evidence type="ECO:0000256" key="1">
    <source>
        <dbReference type="ARBA" id="ARBA00004167"/>
    </source>
</evidence>
<name>A0ABN8R1K7_9CNID</name>
<dbReference type="Proteomes" id="UP001159427">
    <property type="component" value="Unassembled WGS sequence"/>
</dbReference>
<dbReference type="PANTHER" id="PTHR16059:SF25">
    <property type="entry name" value="LYSOZYME"/>
    <property type="match status" value="1"/>
</dbReference>
<evidence type="ECO:0000256" key="3">
    <source>
        <dbReference type="ARBA" id="ARBA00022729"/>
    </source>
</evidence>
<keyword evidence="5" id="KW-0472">Membrane</keyword>
<comment type="caution">
    <text evidence="6">The sequence shown here is derived from an EMBL/GenBank/DDBJ whole genome shotgun (WGS) entry which is preliminary data.</text>
</comment>
<evidence type="ECO:0000256" key="5">
    <source>
        <dbReference type="ARBA" id="ARBA00023136"/>
    </source>
</evidence>
<keyword evidence="4" id="KW-1133">Transmembrane helix</keyword>
<keyword evidence="3" id="KW-0732">Signal</keyword>
<keyword evidence="7" id="KW-1185">Reference proteome</keyword>
<comment type="subcellular location">
    <subcellularLocation>
        <location evidence="1">Membrane</location>
        <topology evidence="1">Single-pass membrane protein</topology>
    </subcellularLocation>
</comment>
<gene>
    <name evidence="6" type="ORF">PEVE_00008845</name>
</gene>
<evidence type="ECO:0000313" key="7">
    <source>
        <dbReference type="Proteomes" id="UP001159427"/>
    </source>
</evidence>
<keyword evidence="2" id="KW-0812">Transmembrane</keyword>
<evidence type="ECO:0000313" key="6">
    <source>
        <dbReference type="EMBL" id="CAH3173054.1"/>
    </source>
</evidence>
<protein>
    <submittedName>
        <fullName evidence="6">Uncharacterized protein</fullName>
    </submittedName>
</protein>
<dbReference type="EMBL" id="CALNXI010001601">
    <property type="protein sequence ID" value="CAH3173054.1"/>
    <property type="molecule type" value="Genomic_DNA"/>
</dbReference>
<reference evidence="6 7" key="1">
    <citation type="submission" date="2022-05" db="EMBL/GenBank/DDBJ databases">
        <authorList>
            <consortium name="Genoscope - CEA"/>
            <person name="William W."/>
        </authorList>
    </citation>
    <scope>NUCLEOTIDE SEQUENCE [LARGE SCALE GENOMIC DNA]</scope>
</reference>
<evidence type="ECO:0000256" key="2">
    <source>
        <dbReference type="ARBA" id="ARBA00022692"/>
    </source>
</evidence>
<sequence>MALKLLHEKKTTDSCGDYLNKFSYAQSEGNAMKVAVTRLLLFAIIANSNGRTLSKQDKNEIIAVIDATFAKAKRKLEEFRLAGIRPLGFYNTVPALYRKNEDQSSAMEMSLKDLMEDENLMNPRAFSGICDVNYVKVGCYKEKKNNVALPQELFQDRFANQPNYSGQNVDWADYSNYLKSLACRCAKKSQEKSFTHFGLQDYGRCFSGRHAASSYNTHGSSSNCCNQHYKKCDDNAWGECVGKNNNVNYVYEIQEGEDHKKVIVKIFPLLVTVSRDYFSCLKILACRCAKETRAIGYSYFGLQFFGECWSDAQAEERYKRYGKSSDCFGFEYKTCNDKDENECVGGGNKNYVDRKKKKVEMRTNLKVNKSLASIKQKLLGLSFGLLEVLTLTQLPSLESATGQQSTCEQSYYKLGCYQDRRWIRAMSELLINDRDPRSAKYGMPVDWHNWNDYLQSLACRCAQAALNHSYTMFGLQNYGESWSGSDACDQYSRHGDSKLCIGNNYTMCDLNDDSECIGKGNANFVYLLLEGKPLKTLGFTLCF</sequence>
<evidence type="ECO:0000256" key="4">
    <source>
        <dbReference type="ARBA" id="ARBA00022989"/>
    </source>
</evidence>
<accession>A0ABN8R1K7</accession>